<protein>
    <recommendedName>
        <fullName evidence="1">HTH merR-type domain-containing protein</fullName>
    </recommendedName>
</protein>
<dbReference type="InterPro" id="IPR000551">
    <property type="entry name" value="MerR-type_HTH_dom"/>
</dbReference>
<name>A0AAP9ERZ3_GLUTH</name>
<gene>
    <name evidence="2" type="ORF">FXF46_05655</name>
</gene>
<dbReference type="EMBL" id="CP043043">
    <property type="protein sequence ID" value="QEH95820.1"/>
    <property type="molecule type" value="Genomic_DNA"/>
</dbReference>
<dbReference type="GO" id="GO:0003677">
    <property type="term" value="F:DNA binding"/>
    <property type="evidence" value="ECO:0007669"/>
    <property type="project" value="InterPro"/>
</dbReference>
<evidence type="ECO:0000313" key="2">
    <source>
        <dbReference type="EMBL" id="QEH95820.1"/>
    </source>
</evidence>
<dbReference type="AlphaFoldDB" id="A0AAP9ERZ3"/>
<organism evidence="2 3">
    <name type="scientific">Gluconobacter thailandicus</name>
    <dbReference type="NCBI Taxonomy" id="257438"/>
    <lineage>
        <taxon>Bacteria</taxon>
        <taxon>Pseudomonadati</taxon>
        <taxon>Pseudomonadota</taxon>
        <taxon>Alphaproteobacteria</taxon>
        <taxon>Acetobacterales</taxon>
        <taxon>Acetobacteraceae</taxon>
        <taxon>Gluconobacter</taxon>
    </lineage>
</organism>
<evidence type="ECO:0000259" key="1">
    <source>
        <dbReference type="Pfam" id="PF13411"/>
    </source>
</evidence>
<dbReference type="Proteomes" id="UP000323560">
    <property type="component" value="Chromosome"/>
</dbReference>
<proteinExistence type="predicted"/>
<evidence type="ECO:0000313" key="3">
    <source>
        <dbReference type="Proteomes" id="UP000323560"/>
    </source>
</evidence>
<reference evidence="2 3" key="1">
    <citation type="submission" date="2019-08" db="EMBL/GenBank/DDBJ databases">
        <title>Gluconobacter frateurii HD924 genome.</title>
        <authorList>
            <person name="Liu Y."/>
            <person name="Zhang P."/>
        </authorList>
    </citation>
    <scope>NUCLEOTIDE SEQUENCE [LARGE SCALE GENOMIC DNA]</scope>
    <source>
        <strain evidence="2 3">HD924</strain>
    </source>
</reference>
<dbReference type="RefSeq" id="WP_061510185.1">
    <property type="nucleotide sequence ID" value="NZ_CP043043.1"/>
</dbReference>
<feature type="domain" description="HTH merR-type" evidence="1">
    <location>
        <begin position="13"/>
        <end position="84"/>
    </location>
</feature>
<dbReference type="KEGG" id="gti:FXF46_05655"/>
<dbReference type="Pfam" id="PF13411">
    <property type="entry name" value="MerR_1"/>
    <property type="match status" value="1"/>
</dbReference>
<dbReference type="GO" id="GO:0006355">
    <property type="term" value="P:regulation of DNA-templated transcription"/>
    <property type="evidence" value="ECO:0007669"/>
    <property type="project" value="InterPro"/>
</dbReference>
<sequence>MPDKQNIIGKGVYTVSEAVLLARVPAPRIRAWLFGHGADAVLSPELQPEDGHEGLTFLNLVEIRFVQELRASGVSLQAIRRMVENARRMFGTDHPFASGQFHTDGKAVFFQAAEEAPEKSLIDLTDGNGAMLDVLETSFRRSLSFSDTDGLAETWQPYADLNRIVVDAHRQFGRPIDCSGVPTQALAQALRAEKGDARKVASWWEVPEEAVTQAAEFEFKINQRLAA</sequence>
<accession>A0AAP9ERZ3</accession>